<name>A0ABV8HQ74_9ACTN</name>
<dbReference type="InterPro" id="IPR018309">
    <property type="entry name" value="Tscrpt_reg_PadR_C"/>
</dbReference>
<dbReference type="Pfam" id="PF03551">
    <property type="entry name" value="PadR"/>
    <property type="match status" value="1"/>
</dbReference>
<accession>A0ABV8HQ74</accession>
<evidence type="ECO:0000259" key="2">
    <source>
        <dbReference type="Pfam" id="PF10400"/>
    </source>
</evidence>
<reference evidence="4" key="1">
    <citation type="journal article" date="2019" name="Int. J. Syst. Evol. Microbiol.">
        <title>The Global Catalogue of Microorganisms (GCM) 10K type strain sequencing project: providing services to taxonomists for standard genome sequencing and annotation.</title>
        <authorList>
            <consortium name="The Broad Institute Genomics Platform"/>
            <consortium name="The Broad Institute Genome Sequencing Center for Infectious Disease"/>
            <person name="Wu L."/>
            <person name="Ma J."/>
        </authorList>
    </citation>
    <scope>NUCLEOTIDE SEQUENCE [LARGE SCALE GENOMIC DNA]</scope>
    <source>
        <strain evidence="4">CGMCC 4.7237</strain>
    </source>
</reference>
<evidence type="ECO:0000313" key="3">
    <source>
        <dbReference type="EMBL" id="MFC4034208.1"/>
    </source>
</evidence>
<dbReference type="InterPro" id="IPR036388">
    <property type="entry name" value="WH-like_DNA-bd_sf"/>
</dbReference>
<dbReference type="Pfam" id="PF10400">
    <property type="entry name" value="Vir_act_alpha_C"/>
    <property type="match status" value="1"/>
</dbReference>
<dbReference type="PANTHER" id="PTHR43252">
    <property type="entry name" value="TRANSCRIPTIONAL REGULATOR YQJI"/>
    <property type="match status" value="1"/>
</dbReference>
<evidence type="ECO:0000313" key="4">
    <source>
        <dbReference type="Proteomes" id="UP001595765"/>
    </source>
</evidence>
<proteinExistence type="predicted"/>
<keyword evidence="4" id="KW-1185">Reference proteome</keyword>
<dbReference type="Gene3D" id="1.10.10.10">
    <property type="entry name" value="Winged helix-like DNA-binding domain superfamily/Winged helix DNA-binding domain"/>
    <property type="match status" value="1"/>
</dbReference>
<dbReference type="InterPro" id="IPR005149">
    <property type="entry name" value="Tscrpt_reg_PadR_N"/>
</dbReference>
<gene>
    <name evidence="3" type="ORF">ACFO3J_22420</name>
</gene>
<dbReference type="RefSeq" id="WP_386431948.1">
    <property type="nucleotide sequence ID" value="NZ_JBHSBB010000014.1"/>
</dbReference>
<dbReference type="SUPFAM" id="SSF46785">
    <property type="entry name" value="Winged helix' DNA-binding domain"/>
    <property type="match status" value="1"/>
</dbReference>
<evidence type="ECO:0000259" key="1">
    <source>
        <dbReference type="Pfam" id="PF03551"/>
    </source>
</evidence>
<dbReference type="PANTHER" id="PTHR43252:SF6">
    <property type="entry name" value="NEGATIVE TRANSCRIPTION REGULATOR PADR"/>
    <property type="match status" value="1"/>
</dbReference>
<sequence length="188" mass="20674">MSLRHAVLGLLAERPASGYDLMKLFETSLANVWPATQSQVYGELGKLAASGLLTVSAEGPRGRKEYAITAEGLAELRRWLTQTEPERHRRSETLLRVFFLGVLTPVEATVYLGLEAAHAAAGHAALEELDASVSWGDDPASLYGRLALEYGVRLMVMQEEWARWAVRQVEAAEHSLSRRAPDSGEKTD</sequence>
<organism evidence="3 4">
    <name type="scientific">Streptomyces polygonati</name>
    <dbReference type="NCBI Taxonomy" id="1617087"/>
    <lineage>
        <taxon>Bacteria</taxon>
        <taxon>Bacillati</taxon>
        <taxon>Actinomycetota</taxon>
        <taxon>Actinomycetes</taxon>
        <taxon>Kitasatosporales</taxon>
        <taxon>Streptomycetaceae</taxon>
        <taxon>Streptomyces</taxon>
    </lineage>
</organism>
<feature type="domain" description="Transcription regulator PadR N-terminal" evidence="1">
    <location>
        <begin position="7"/>
        <end position="77"/>
    </location>
</feature>
<dbReference type="EMBL" id="JBHSBB010000014">
    <property type="protein sequence ID" value="MFC4034208.1"/>
    <property type="molecule type" value="Genomic_DNA"/>
</dbReference>
<feature type="domain" description="Transcription regulator PadR C-terminal" evidence="2">
    <location>
        <begin position="90"/>
        <end position="168"/>
    </location>
</feature>
<dbReference type="Proteomes" id="UP001595765">
    <property type="component" value="Unassembled WGS sequence"/>
</dbReference>
<comment type="caution">
    <text evidence="3">The sequence shown here is derived from an EMBL/GenBank/DDBJ whole genome shotgun (WGS) entry which is preliminary data.</text>
</comment>
<protein>
    <submittedName>
        <fullName evidence="3">Helix-turn-helix transcriptional regulator</fullName>
    </submittedName>
</protein>
<dbReference type="InterPro" id="IPR036390">
    <property type="entry name" value="WH_DNA-bd_sf"/>
</dbReference>